<proteinExistence type="predicted"/>
<feature type="transmembrane region" description="Helical" evidence="2">
    <location>
        <begin position="177"/>
        <end position="196"/>
    </location>
</feature>
<feature type="compositionally biased region" description="Polar residues" evidence="1">
    <location>
        <begin position="86"/>
        <end position="97"/>
    </location>
</feature>
<dbReference type="EMBL" id="JAPFFF010000008">
    <property type="protein sequence ID" value="KAK8883865.1"/>
    <property type="molecule type" value="Genomic_DNA"/>
</dbReference>
<comment type="caution">
    <text evidence="3">The sequence shown here is derived from an EMBL/GenBank/DDBJ whole genome shotgun (WGS) entry which is preliminary data.</text>
</comment>
<feature type="region of interest" description="Disordered" evidence="1">
    <location>
        <begin position="1"/>
        <end position="50"/>
    </location>
</feature>
<protein>
    <submittedName>
        <fullName evidence="3">Uncharacterized protein</fullName>
    </submittedName>
</protein>
<dbReference type="Proteomes" id="UP001470230">
    <property type="component" value="Unassembled WGS sequence"/>
</dbReference>
<evidence type="ECO:0000256" key="1">
    <source>
        <dbReference type="SAM" id="MobiDB-lite"/>
    </source>
</evidence>
<feature type="compositionally biased region" description="Low complexity" evidence="1">
    <location>
        <begin position="15"/>
        <end position="44"/>
    </location>
</feature>
<gene>
    <name evidence="3" type="ORF">M9Y10_042965</name>
</gene>
<name>A0ABR2K198_9EUKA</name>
<reference evidence="3 4" key="1">
    <citation type="submission" date="2024-04" db="EMBL/GenBank/DDBJ databases">
        <title>Tritrichomonas musculus Genome.</title>
        <authorList>
            <person name="Alves-Ferreira E."/>
            <person name="Grigg M."/>
            <person name="Lorenzi H."/>
            <person name="Galac M."/>
        </authorList>
    </citation>
    <scope>NUCLEOTIDE SEQUENCE [LARGE SCALE GENOMIC DNA]</scope>
    <source>
        <strain evidence="3 4">EAF2021</strain>
    </source>
</reference>
<keyword evidence="4" id="KW-1185">Reference proteome</keyword>
<evidence type="ECO:0000313" key="4">
    <source>
        <dbReference type="Proteomes" id="UP001470230"/>
    </source>
</evidence>
<keyword evidence="2" id="KW-1133">Transmembrane helix</keyword>
<keyword evidence="2" id="KW-0472">Membrane</keyword>
<evidence type="ECO:0000256" key="2">
    <source>
        <dbReference type="SAM" id="Phobius"/>
    </source>
</evidence>
<organism evidence="3 4">
    <name type="scientific">Tritrichomonas musculus</name>
    <dbReference type="NCBI Taxonomy" id="1915356"/>
    <lineage>
        <taxon>Eukaryota</taxon>
        <taxon>Metamonada</taxon>
        <taxon>Parabasalia</taxon>
        <taxon>Tritrichomonadida</taxon>
        <taxon>Tritrichomonadidae</taxon>
        <taxon>Tritrichomonas</taxon>
    </lineage>
</organism>
<keyword evidence="2" id="KW-0812">Transmembrane</keyword>
<evidence type="ECO:0000313" key="3">
    <source>
        <dbReference type="EMBL" id="KAK8883865.1"/>
    </source>
</evidence>
<feature type="region of interest" description="Disordered" evidence="1">
    <location>
        <begin position="115"/>
        <end position="135"/>
    </location>
</feature>
<accession>A0ABR2K198</accession>
<feature type="region of interest" description="Disordered" evidence="1">
    <location>
        <begin position="77"/>
        <end position="100"/>
    </location>
</feature>
<sequence>MKYESNNSPDDDDQNQPVYQPAYPNQQAPNQNNRSSSNLNRIDNPYAIPENPYAYQMDSAYSNPYAYGDSAEIPPDYLNNNYLNNQSSYKNPYNTENSPKEVESVAEFDSPLQLNEDVPKRNSYSSQVIPPPPPQYIYDPDSPNCQIAEDRNSEADNNDEASTQAALKQCGRCCLKCFCTTFTIIICIAIISSFLFR</sequence>